<dbReference type="EMBL" id="BKAV01000026">
    <property type="protein sequence ID" value="GEQ01089.1"/>
    <property type="molecule type" value="Genomic_DNA"/>
</dbReference>
<evidence type="ECO:0000313" key="11">
    <source>
        <dbReference type="EMBL" id="SUJ15949.1"/>
    </source>
</evidence>
<evidence type="ECO:0000313" key="13">
    <source>
        <dbReference type="Proteomes" id="UP000321598"/>
    </source>
</evidence>
<evidence type="ECO:0000259" key="9">
    <source>
        <dbReference type="SMART" id="SM00226"/>
    </source>
</evidence>
<dbReference type="EC" id="3.1.3.48" evidence="2"/>
<evidence type="ECO:0000256" key="6">
    <source>
        <dbReference type="ARBA" id="ARBA00041819"/>
    </source>
</evidence>
<reference evidence="11 12" key="1">
    <citation type="submission" date="2018-06" db="EMBL/GenBank/DDBJ databases">
        <authorList>
            <consortium name="Pathogen Informatics"/>
            <person name="Doyle S."/>
        </authorList>
    </citation>
    <scope>NUCLEOTIDE SEQUENCE [LARGE SCALE GENOMIC DNA]</scope>
    <source>
        <strain evidence="11 12">NCTC12413</strain>
    </source>
</reference>
<dbReference type="Proteomes" id="UP000254956">
    <property type="component" value="Unassembled WGS sequence"/>
</dbReference>
<dbReference type="EMBL" id="UGZE01000001">
    <property type="protein sequence ID" value="SUJ15949.1"/>
    <property type="molecule type" value="Genomic_DNA"/>
</dbReference>
<protein>
    <recommendedName>
        <fullName evidence="5">Low molecular weight protein-tyrosine-phosphatase PtpA</fullName>
        <ecNumber evidence="2">3.1.3.48</ecNumber>
    </recommendedName>
    <alternativeName>
        <fullName evidence="6">Phosphotyrosine phosphatase A</fullName>
    </alternativeName>
</protein>
<dbReference type="InterPro" id="IPR023485">
    <property type="entry name" value="Ptyr_pPase"/>
</dbReference>
<comment type="similarity">
    <text evidence="1">Belongs to the low molecular weight phosphotyrosine protein phosphatase family.</text>
</comment>
<dbReference type="SMART" id="SM00226">
    <property type="entry name" value="LMWPc"/>
    <property type="match status" value="1"/>
</dbReference>
<dbReference type="RefSeq" id="WP_002509184.1">
    <property type="nucleotide sequence ID" value="NZ_BKAV01000026.1"/>
</dbReference>
<dbReference type="STRING" id="1212545.SARL_02020"/>
<dbReference type="PANTHER" id="PTHR11717:SF7">
    <property type="entry name" value="LOW MOLECULAR WEIGHT PHOSPHOTYROSINE PROTEIN PHOSPHATASE"/>
    <property type="match status" value="1"/>
</dbReference>
<dbReference type="InterPro" id="IPR036196">
    <property type="entry name" value="Ptyr_pPase_sf"/>
</dbReference>
<organism evidence="11 12">
    <name type="scientific">Staphylococcus arlettae</name>
    <dbReference type="NCBI Taxonomy" id="29378"/>
    <lineage>
        <taxon>Bacteria</taxon>
        <taxon>Bacillati</taxon>
        <taxon>Bacillota</taxon>
        <taxon>Bacilli</taxon>
        <taxon>Bacillales</taxon>
        <taxon>Staphylococcaceae</taxon>
        <taxon>Staphylococcus</taxon>
    </lineage>
</organism>
<dbReference type="Gene3D" id="3.40.50.2300">
    <property type="match status" value="1"/>
</dbReference>
<dbReference type="PRINTS" id="PR00719">
    <property type="entry name" value="LMWPTPASE"/>
</dbReference>
<dbReference type="Proteomes" id="UP000321598">
    <property type="component" value="Unassembled WGS sequence"/>
</dbReference>
<accession>A0A2T7BTB3</accession>
<dbReference type="GeneID" id="97287302"/>
<dbReference type="AlphaFoldDB" id="A0A2T7BTB3"/>
<feature type="active site" evidence="8">
    <location>
        <position position="14"/>
    </location>
</feature>
<dbReference type="PANTHER" id="PTHR11717">
    <property type="entry name" value="LOW MOLECULAR WEIGHT PROTEIN TYROSINE PHOSPHATASE"/>
    <property type="match status" value="1"/>
</dbReference>
<comment type="catalytic activity">
    <reaction evidence="7">
        <text>O-phospho-L-tyrosyl-[protein] + H2O = L-tyrosyl-[protein] + phosphate</text>
        <dbReference type="Rhea" id="RHEA:10684"/>
        <dbReference type="Rhea" id="RHEA-COMP:10136"/>
        <dbReference type="Rhea" id="RHEA-COMP:20101"/>
        <dbReference type="ChEBI" id="CHEBI:15377"/>
        <dbReference type="ChEBI" id="CHEBI:43474"/>
        <dbReference type="ChEBI" id="CHEBI:46858"/>
        <dbReference type="ChEBI" id="CHEBI:61978"/>
        <dbReference type="EC" id="3.1.3.48"/>
    </reaction>
</comment>
<evidence type="ECO:0000256" key="5">
    <source>
        <dbReference type="ARBA" id="ARBA00040308"/>
    </source>
</evidence>
<reference evidence="10 13" key="2">
    <citation type="submission" date="2019-07" db="EMBL/GenBank/DDBJ databases">
        <title>Whole genome shotgun sequence of Staphylococcus arlettae NBRC 109765.</title>
        <authorList>
            <person name="Hosoyama A."/>
            <person name="Uohara A."/>
            <person name="Ohji S."/>
            <person name="Ichikawa N."/>
        </authorList>
    </citation>
    <scope>NUCLEOTIDE SEQUENCE [LARGE SCALE GENOMIC DNA]</scope>
    <source>
        <strain evidence="10 13">NBRC 109765</strain>
    </source>
</reference>
<dbReference type="CDD" id="cd16343">
    <property type="entry name" value="LMWPTP"/>
    <property type="match status" value="1"/>
</dbReference>
<feature type="active site" description="Proton donor" evidence="8">
    <location>
        <position position="120"/>
    </location>
</feature>
<feature type="active site" description="Nucleophile" evidence="8">
    <location>
        <position position="8"/>
    </location>
</feature>
<evidence type="ECO:0000256" key="8">
    <source>
        <dbReference type="PIRSR" id="PIRSR617867-1"/>
    </source>
</evidence>
<sequence length="154" mass="17397">MVTVAFVCLGNICRSPMAEGIMKQRLQDRNITGIRVKSRGTGKWNLGQPPHEGTQQILQSQNIPTDGMISELFEPNDDFDYIIAMDQSNVENIKKINPSIKGKLFKLLEFSSMEESDVPDPYYTNNFEGVFEMVQSACDNLIDYIVKDANLREG</sequence>
<evidence type="ECO:0000256" key="1">
    <source>
        <dbReference type="ARBA" id="ARBA00011063"/>
    </source>
</evidence>
<proteinExistence type="inferred from homology"/>
<gene>
    <name evidence="11" type="primary">ptpA</name>
    <name evidence="11" type="ORF">NCTC12413_00951</name>
    <name evidence="10" type="ORF">SAR03_21260</name>
</gene>
<evidence type="ECO:0000313" key="10">
    <source>
        <dbReference type="EMBL" id="GEQ01089.1"/>
    </source>
</evidence>
<dbReference type="SUPFAM" id="SSF52788">
    <property type="entry name" value="Phosphotyrosine protein phosphatases I"/>
    <property type="match status" value="1"/>
</dbReference>
<evidence type="ECO:0000256" key="4">
    <source>
        <dbReference type="ARBA" id="ARBA00022912"/>
    </source>
</evidence>
<keyword evidence="3 11" id="KW-0378">Hydrolase</keyword>
<evidence type="ECO:0000256" key="3">
    <source>
        <dbReference type="ARBA" id="ARBA00022801"/>
    </source>
</evidence>
<evidence type="ECO:0000313" key="12">
    <source>
        <dbReference type="Proteomes" id="UP000254956"/>
    </source>
</evidence>
<keyword evidence="13" id="KW-1185">Reference proteome</keyword>
<dbReference type="InterPro" id="IPR017867">
    <property type="entry name" value="Tyr_phospatase_low_mol_wt"/>
</dbReference>
<evidence type="ECO:0000256" key="2">
    <source>
        <dbReference type="ARBA" id="ARBA00013064"/>
    </source>
</evidence>
<evidence type="ECO:0000256" key="7">
    <source>
        <dbReference type="ARBA" id="ARBA00051722"/>
    </source>
</evidence>
<dbReference type="OrthoDB" id="9784339at2"/>
<keyword evidence="4" id="KW-0904">Protein phosphatase</keyword>
<dbReference type="Pfam" id="PF01451">
    <property type="entry name" value="LMWPc"/>
    <property type="match status" value="1"/>
</dbReference>
<name>A0A2T7BTB3_9STAP</name>
<feature type="domain" description="Phosphotyrosine protein phosphatase I" evidence="9">
    <location>
        <begin position="2"/>
        <end position="144"/>
    </location>
</feature>
<dbReference type="InterPro" id="IPR050438">
    <property type="entry name" value="LMW_PTPase"/>
</dbReference>
<dbReference type="GO" id="GO:0004725">
    <property type="term" value="F:protein tyrosine phosphatase activity"/>
    <property type="evidence" value="ECO:0007669"/>
    <property type="project" value="UniProtKB-EC"/>
</dbReference>